<feature type="region of interest" description="Disordered" evidence="1">
    <location>
        <begin position="158"/>
        <end position="188"/>
    </location>
</feature>
<dbReference type="InterPro" id="IPR025194">
    <property type="entry name" value="RodZ-like_C"/>
</dbReference>
<dbReference type="InterPro" id="IPR001387">
    <property type="entry name" value="Cro/C1-type_HTH"/>
</dbReference>
<name>A0A4V3D9Z9_9PAST</name>
<protein>
    <submittedName>
        <fullName evidence="4">Cytoskeleton protein RodZ</fullName>
    </submittedName>
</protein>
<feature type="transmembrane region" description="Helical" evidence="2">
    <location>
        <begin position="112"/>
        <end position="133"/>
    </location>
</feature>
<keyword evidence="5" id="KW-1185">Reference proteome</keyword>
<comment type="caution">
    <text evidence="4">The sequence shown here is derived from an EMBL/GenBank/DDBJ whole genome shotgun (WGS) entry which is preliminary data.</text>
</comment>
<gene>
    <name evidence="4" type="ORF">EDC45_0163</name>
</gene>
<dbReference type="Pfam" id="PF13413">
    <property type="entry name" value="HTH_25"/>
    <property type="match status" value="1"/>
</dbReference>
<dbReference type="InterPro" id="IPR050400">
    <property type="entry name" value="Bact_Cytoskel_RodZ"/>
</dbReference>
<dbReference type="CDD" id="cd00093">
    <property type="entry name" value="HTH_XRE"/>
    <property type="match status" value="1"/>
</dbReference>
<dbReference type="Gene3D" id="1.10.260.40">
    <property type="entry name" value="lambda repressor-like DNA-binding domains"/>
    <property type="match status" value="1"/>
</dbReference>
<keyword evidence="2" id="KW-0812">Transmembrane</keyword>
<dbReference type="PANTHER" id="PTHR34475">
    <property type="match status" value="1"/>
</dbReference>
<sequence length="326" mass="36050">MNTETAPEHTELTLGQQFRRARENLNLSVEDIAAELNLRPAVLRAIEQDELIQKTIAPTFMKGYLRSYARFLKLPDSLWAKEAAALDASQPVELHKKYTTPKVLNTASHGRWIGYLSLIVLLFVLGMTALWWWENYQQSNNERDNLVQNYVATENTESGDNKLISTTQDQDKAESGLENPSAELPLTPHSSAAEFPAAEDNVAPTQNESTGGANPAQAMLIQHSAQPDTVSAEGNPATQNSEPEQSAPMLQGDLQIEVKGNCWISVKDANNRVLAQKEYRRGETLSFNQGAPYSLIIGAPGNVKITYKGEAYPLKIDGRVAKFKLQ</sequence>
<dbReference type="InterPro" id="IPR010982">
    <property type="entry name" value="Lambda_DNA-bd_dom_sf"/>
</dbReference>
<keyword evidence="2" id="KW-1133">Transmembrane helix</keyword>
<dbReference type="RefSeq" id="WP_133542506.1">
    <property type="nucleotide sequence ID" value="NZ_SNYQ01000001.1"/>
</dbReference>
<dbReference type="Proteomes" id="UP000295657">
    <property type="component" value="Unassembled WGS sequence"/>
</dbReference>
<dbReference type="OrthoDB" id="9790252at2"/>
<evidence type="ECO:0000256" key="2">
    <source>
        <dbReference type="SAM" id="Phobius"/>
    </source>
</evidence>
<dbReference type="GO" id="GO:0003677">
    <property type="term" value="F:DNA binding"/>
    <property type="evidence" value="ECO:0007669"/>
    <property type="project" value="InterPro"/>
</dbReference>
<proteinExistence type="predicted"/>
<dbReference type="Pfam" id="PF13464">
    <property type="entry name" value="RodZ_C"/>
    <property type="match status" value="1"/>
</dbReference>
<evidence type="ECO:0000256" key="1">
    <source>
        <dbReference type="SAM" id="MobiDB-lite"/>
    </source>
</evidence>
<keyword evidence="2" id="KW-0472">Membrane</keyword>
<dbReference type="AlphaFoldDB" id="A0A4V3D9Z9"/>
<accession>A0A4V3D9Z9</accession>
<dbReference type="EMBL" id="SNYQ01000001">
    <property type="protein sequence ID" value="TDQ59513.1"/>
    <property type="molecule type" value="Genomic_DNA"/>
</dbReference>
<evidence type="ECO:0000259" key="3">
    <source>
        <dbReference type="Pfam" id="PF13464"/>
    </source>
</evidence>
<reference evidence="4 5" key="1">
    <citation type="submission" date="2019-03" db="EMBL/GenBank/DDBJ databases">
        <title>Genomic Encyclopedia of Type Strains, Phase IV (KMG-IV): sequencing the most valuable type-strain genomes for metagenomic binning, comparative biology and taxonomic classification.</title>
        <authorList>
            <person name="Goeker M."/>
        </authorList>
    </citation>
    <scope>NUCLEOTIDE SEQUENCE [LARGE SCALE GENOMIC DNA]</scope>
    <source>
        <strain evidence="4 5">DSM 28403</strain>
    </source>
</reference>
<feature type="region of interest" description="Disordered" evidence="1">
    <location>
        <begin position="226"/>
        <end position="248"/>
    </location>
</feature>
<feature type="compositionally biased region" description="Polar residues" evidence="1">
    <location>
        <begin position="158"/>
        <end position="168"/>
    </location>
</feature>
<organism evidence="4 5">
    <name type="scientific">Mesocricetibacter intestinalis</name>
    <dbReference type="NCBI Taxonomy" id="1521930"/>
    <lineage>
        <taxon>Bacteria</taxon>
        <taxon>Pseudomonadati</taxon>
        <taxon>Pseudomonadota</taxon>
        <taxon>Gammaproteobacteria</taxon>
        <taxon>Pasteurellales</taxon>
        <taxon>Pasteurellaceae</taxon>
        <taxon>Mesocricetibacter</taxon>
    </lineage>
</organism>
<dbReference type="PANTHER" id="PTHR34475:SF1">
    <property type="entry name" value="CYTOSKELETON PROTEIN RODZ"/>
    <property type="match status" value="1"/>
</dbReference>
<evidence type="ECO:0000313" key="5">
    <source>
        <dbReference type="Proteomes" id="UP000295657"/>
    </source>
</evidence>
<evidence type="ECO:0000313" key="4">
    <source>
        <dbReference type="EMBL" id="TDQ59513.1"/>
    </source>
</evidence>
<feature type="domain" description="Cytoskeleton protein RodZ-like C-terminal" evidence="3">
    <location>
        <begin position="255"/>
        <end position="323"/>
    </location>
</feature>